<keyword evidence="5" id="KW-0158">Chromosome</keyword>
<reference evidence="11 12" key="1">
    <citation type="submission" date="2024-02" db="EMBL/GenBank/DDBJ databases">
        <title>De novo assembly and annotation of 12 fungi associated with fruit tree decline syndrome in Ontario, Canada.</title>
        <authorList>
            <person name="Sulman M."/>
            <person name="Ellouze W."/>
            <person name="Ilyukhin E."/>
        </authorList>
    </citation>
    <scope>NUCLEOTIDE SEQUENCE [LARGE SCALE GENOMIC DNA]</scope>
    <source>
        <strain evidence="11 12">M97-236</strain>
    </source>
</reference>
<comment type="subcellular location">
    <subcellularLocation>
        <location evidence="2">Chromosome</location>
        <location evidence="2">Telomere</location>
    </subcellularLocation>
    <subcellularLocation>
        <location evidence="1">Nucleus</location>
    </subcellularLocation>
</comment>
<feature type="compositionally biased region" description="Basic and acidic residues" evidence="9">
    <location>
        <begin position="354"/>
        <end position="381"/>
    </location>
</feature>
<dbReference type="InterPro" id="IPR028389">
    <property type="entry name" value="POT1"/>
</dbReference>
<dbReference type="Pfam" id="PF16686">
    <property type="entry name" value="POT1PC"/>
    <property type="match status" value="1"/>
</dbReference>
<dbReference type="EMBL" id="JAKIXB020000036">
    <property type="protein sequence ID" value="KAL1594224.1"/>
    <property type="molecule type" value="Genomic_DNA"/>
</dbReference>
<feature type="region of interest" description="Disordered" evidence="9">
    <location>
        <begin position="348"/>
        <end position="381"/>
    </location>
</feature>
<dbReference type="Pfam" id="PF02765">
    <property type="entry name" value="POT1"/>
    <property type="match status" value="1"/>
</dbReference>
<proteinExistence type="inferred from homology"/>
<evidence type="ECO:0000256" key="7">
    <source>
        <dbReference type="ARBA" id="ARBA00023125"/>
    </source>
</evidence>
<keyword evidence="6" id="KW-0779">Telomere</keyword>
<evidence type="ECO:0000313" key="11">
    <source>
        <dbReference type="EMBL" id="KAL1594224.1"/>
    </source>
</evidence>
<feature type="domain" description="Telomeric single stranded DNA binding POT1/Cdc13" evidence="10">
    <location>
        <begin position="7"/>
        <end position="150"/>
    </location>
</feature>
<dbReference type="SUPFAM" id="SSF50249">
    <property type="entry name" value="Nucleic acid-binding proteins"/>
    <property type="match status" value="2"/>
</dbReference>
<evidence type="ECO:0000259" key="10">
    <source>
        <dbReference type="SMART" id="SM00976"/>
    </source>
</evidence>
<name>A0ABR3QQR0_9PLEO</name>
<evidence type="ECO:0000313" key="12">
    <source>
        <dbReference type="Proteomes" id="UP001521222"/>
    </source>
</evidence>
<keyword evidence="12" id="KW-1185">Reference proteome</keyword>
<dbReference type="InterPro" id="IPR011564">
    <property type="entry name" value="Telomer_end-bd_POT1/Cdc13"/>
</dbReference>
<evidence type="ECO:0000256" key="6">
    <source>
        <dbReference type="ARBA" id="ARBA00022895"/>
    </source>
</evidence>
<evidence type="ECO:0000256" key="5">
    <source>
        <dbReference type="ARBA" id="ARBA00022454"/>
    </source>
</evidence>
<evidence type="ECO:0000256" key="2">
    <source>
        <dbReference type="ARBA" id="ARBA00004574"/>
    </source>
</evidence>
<evidence type="ECO:0000256" key="1">
    <source>
        <dbReference type="ARBA" id="ARBA00004123"/>
    </source>
</evidence>
<keyword evidence="8" id="KW-0539">Nucleus</keyword>
<dbReference type="InterPro" id="IPR012340">
    <property type="entry name" value="NA-bd_OB-fold"/>
</dbReference>
<sequence length="589" mass="66798">MSGLPGFTAIKDAKHEGTVVNIIGVVVSQQGPRRTRGTDWSLNFTIQDDFSAGSVGGSSSMGCRVFKPSEATLPKITSPGDIVILRNFKLNSWQGRMDCVSNPSSGVLVFPADKIPVPELSQAYMLGTQRLSCHATHGAREASQAEQKAVLKMKHSSSGSAQDVQQHASLASHNAAARRKEYPIEDLTEGTFSDIRAQVLNIYYSNQGTVELKVTDYTPNKDLHRYEDPKTDPDLASWDRGWPGPYGQYTLDVRLYEPHAAWARGHLSKGDFVYLRNVHMRRSGALHLEGAVHEDRRFPNQIDVSILKDEQKIEEINARRETYEQQRSNNQGTVHLVNAPKKLSAKISAKRKLEKKEKQRLQKATDLKELEQEEQKREADRTGVNMNVRAAFTEYQRSTLSEIINNPHLQAETSKYNKFTLPFINCKHRARVRVVDFYPPEIEYFARCSNDRDWTPRSKRDSRWEWGFVLLLQDANAPRDTVPVQLRVIVNNASAQYLGLPDARDLKTNPKLLNQVKEKLWIMWGNLEELKGELRARGTDLPLPPGDNRLDNKPFDCCIEEYGHEVPVTEEHPAGYQRLHGLCFTKIMS</sequence>
<dbReference type="SMART" id="SM00976">
    <property type="entry name" value="Telo_bind"/>
    <property type="match status" value="1"/>
</dbReference>
<protein>
    <recommendedName>
        <fullName evidence="4">Protection of telomeres protein 1</fullName>
    </recommendedName>
</protein>
<evidence type="ECO:0000256" key="9">
    <source>
        <dbReference type="SAM" id="MobiDB-lite"/>
    </source>
</evidence>
<accession>A0ABR3QQR0</accession>
<organism evidence="11 12">
    <name type="scientific">Nothophoma quercina</name>
    <dbReference type="NCBI Taxonomy" id="749835"/>
    <lineage>
        <taxon>Eukaryota</taxon>
        <taxon>Fungi</taxon>
        <taxon>Dikarya</taxon>
        <taxon>Ascomycota</taxon>
        <taxon>Pezizomycotina</taxon>
        <taxon>Dothideomycetes</taxon>
        <taxon>Pleosporomycetidae</taxon>
        <taxon>Pleosporales</taxon>
        <taxon>Pleosporineae</taxon>
        <taxon>Didymellaceae</taxon>
        <taxon>Nothophoma</taxon>
    </lineage>
</organism>
<dbReference type="InterPro" id="IPR032042">
    <property type="entry name" value="POT1PC"/>
</dbReference>
<evidence type="ECO:0000256" key="4">
    <source>
        <dbReference type="ARBA" id="ARBA00015253"/>
    </source>
</evidence>
<evidence type="ECO:0000256" key="8">
    <source>
        <dbReference type="ARBA" id="ARBA00023242"/>
    </source>
</evidence>
<gene>
    <name evidence="11" type="ORF">SLS59_008847</name>
</gene>
<evidence type="ECO:0000256" key="3">
    <source>
        <dbReference type="ARBA" id="ARBA00008442"/>
    </source>
</evidence>
<dbReference type="CDD" id="cd04497">
    <property type="entry name" value="hPOT1_OB1_like"/>
    <property type="match status" value="1"/>
</dbReference>
<comment type="caution">
    <text evidence="11">The sequence shown here is derived from an EMBL/GenBank/DDBJ whole genome shotgun (WGS) entry which is preliminary data.</text>
</comment>
<dbReference type="Gene3D" id="2.40.50.140">
    <property type="entry name" value="Nucleic acid-binding proteins"/>
    <property type="match status" value="2"/>
</dbReference>
<dbReference type="PANTHER" id="PTHR14513">
    <property type="entry name" value="PROTECTION OF TELOMERES 1"/>
    <property type="match status" value="1"/>
</dbReference>
<dbReference type="PANTHER" id="PTHR14513:SF0">
    <property type="entry name" value="PROTECTION OF TELOMERES PROTEIN 1"/>
    <property type="match status" value="1"/>
</dbReference>
<dbReference type="Proteomes" id="UP001521222">
    <property type="component" value="Unassembled WGS sequence"/>
</dbReference>
<comment type="similarity">
    <text evidence="3">Belongs to the telombin family.</text>
</comment>
<keyword evidence="7" id="KW-0238">DNA-binding</keyword>